<organism evidence="2 3">
    <name type="scientific">Steinernema glaseri</name>
    <dbReference type="NCBI Taxonomy" id="37863"/>
    <lineage>
        <taxon>Eukaryota</taxon>
        <taxon>Metazoa</taxon>
        <taxon>Ecdysozoa</taxon>
        <taxon>Nematoda</taxon>
        <taxon>Chromadorea</taxon>
        <taxon>Rhabditida</taxon>
        <taxon>Tylenchina</taxon>
        <taxon>Panagrolaimomorpha</taxon>
        <taxon>Strongyloidoidea</taxon>
        <taxon>Steinernematidae</taxon>
        <taxon>Steinernema</taxon>
    </lineage>
</organism>
<name>A0A1I8ACG2_9BILA</name>
<dbReference type="WBParaSite" id="L893_g4320.t1">
    <property type="protein sequence ID" value="L893_g4320.t1"/>
    <property type="gene ID" value="L893_g4320"/>
</dbReference>
<accession>A0A1I8ACG2</accession>
<dbReference type="Proteomes" id="UP000095287">
    <property type="component" value="Unplaced"/>
</dbReference>
<evidence type="ECO:0000313" key="3">
    <source>
        <dbReference type="WBParaSite" id="L893_g4320.t1"/>
    </source>
</evidence>
<keyword evidence="2" id="KW-1185">Reference proteome</keyword>
<sequence length="74" mass="8035">MFAPDPSYQSQSISSPGTLRARCHPPALVQLRALQAAYLASDRVDSFSPSFPPPPLPPRTSRIGVPADCSWKNK</sequence>
<proteinExistence type="predicted"/>
<feature type="region of interest" description="Disordered" evidence="1">
    <location>
        <begin position="44"/>
        <end position="74"/>
    </location>
</feature>
<evidence type="ECO:0000313" key="2">
    <source>
        <dbReference type="Proteomes" id="UP000095287"/>
    </source>
</evidence>
<protein>
    <submittedName>
        <fullName evidence="3">Uncharacterized protein</fullName>
    </submittedName>
</protein>
<evidence type="ECO:0000256" key="1">
    <source>
        <dbReference type="SAM" id="MobiDB-lite"/>
    </source>
</evidence>
<reference evidence="3" key="1">
    <citation type="submission" date="2016-11" db="UniProtKB">
        <authorList>
            <consortium name="WormBaseParasite"/>
        </authorList>
    </citation>
    <scope>IDENTIFICATION</scope>
</reference>
<dbReference type="AlphaFoldDB" id="A0A1I8ACG2"/>